<feature type="coiled-coil region" evidence="8">
    <location>
        <begin position="175"/>
        <end position="224"/>
    </location>
</feature>
<accession>A0A670I0S9</accession>
<evidence type="ECO:0000256" key="3">
    <source>
        <dbReference type="ARBA" id="ARBA00022723"/>
    </source>
</evidence>
<dbReference type="Proteomes" id="UP000472272">
    <property type="component" value="Chromosome 4"/>
</dbReference>
<dbReference type="InterPro" id="IPR017907">
    <property type="entry name" value="Znf_RING_CS"/>
</dbReference>
<dbReference type="InterPro" id="IPR003879">
    <property type="entry name" value="Butyrophylin_SPRY"/>
</dbReference>
<evidence type="ECO:0000256" key="2">
    <source>
        <dbReference type="ARBA" id="ARBA00022699"/>
    </source>
</evidence>
<reference evidence="12 13" key="1">
    <citation type="journal article" date="2019" name="Proc. Natl. Acad. Sci. U.S.A.">
        <title>Regulatory changes in pterin and carotenoid genes underlie balanced color polymorphisms in the wall lizard.</title>
        <authorList>
            <person name="Andrade P."/>
            <person name="Pinho C."/>
            <person name="Perez I de Lanuza G."/>
            <person name="Afonso S."/>
            <person name="Brejcha J."/>
            <person name="Rubin C.J."/>
            <person name="Wallerman O."/>
            <person name="Pereira P."/>
            <person name="Sabatino S.J."/>
            <person name="Bellati A."/>
            <person name="Pellitteri-Rosa D."/>
            <person name="Bosakova Z."/>
            <person name="Bunikis I."/>
            <person name="Carretero M.A."/>
            <person name="Feiner N."/>
            <person name="Marsik P."/>
            <person name="Pauperio F."/>
            <person name="Salvi D."/>
            <person name="Soler L."/>
            <person name="While G.M."/>
            <person name="Uller T."/>
            <person name="Font E."/>
            <person name="Andersson L."/>
            <person name="Carneiro M."/>
        </authorList>
    </citation>
    <scope>NUCLEOTIDE SEQUENCE</scope>
</reference>
<dbReference type="CDD" id="cd16594">
    <property type="entry name" value="RING-HC_TRIM7-like_C-IV"/>
    <property type="match status" value="1"/>
</dbReference>
<protein>
    <recommendedName>
        <fullName evidence="14">Zinc finger protein RFP-like</fullName>
    </recommendedName>
</protein>
<dbReference type="SMART" id="SM00449">
    <property type="entry name" value="SPRY"/>
    <property type="match status" value="1"/>
</dbReference>
<dbReference type="InterPro" id="IPR013320">
    <property type="entry name" value="ConA-like_dom_sf"/>
</dbReference>
<dbReference type="PRINTS" id="PR01407">
    <property type="entry name" value="BUTYPHLNCDUF"/>
</dbReference>
<dbReference type="Pfam" id="PF13765">
    <property type="entry name" value="PRY"/>
    <property type="match status" value="1"/>
</dbReference>
<dbReference type="FunFam" id="2.60.120.920:FF:000004">
    <property type="entry name" value="Butyrophilin subfamily 1 member A1"/>
    <property type="match status" value="1"/>
</dbReference>
<keyword evidence="8" id="KW-0175">Coiled coil</keyword>
<evidence type="ECO:0000256" key="5">
    <source>
        <dbReference type="ARBA" id="ARBA00022833"/>
    </source>
</evidence>
<feature type="domain" description="B box-type" evidence="10">
    <location>
        <begin position="93"/>
        <end position="134"/>
    </location>
</feature>
<dbReference type="Pfam" id="PF00643">
    <property type="entry name" value="zf-B_box"/>
    <property type="match status" value="1"/>
</dbReference>
<dbReference type="Gene3D" id="2.60.120.920">
    <property type="match status" value="1"/>
</dbReference>
<dbReference type="InterPro" id="IPR000315">
    <property type="entry name" value="Znf_B-box"/>
</dbReference>
<keyword evidence="13" id="KW-1185">Reference proteome</keyword>
<dbReference type="SMART" id="SM00184">
    <property type="entry name" value="RING"/>
    <property type="match status" value="1"/>
</dbReference>
<dbReference type="InterPro" id="IPR013083">
    <property type="entry name" value="Znf_RING/FYVE/PHD"/>
</dbReference>
<evidence type="ECO:0000313" key="12">
    <source>
        <dbReference type="Ensembl" id="ENSPMRP00000005528.1"/>
    </source>
</evidence>
<keyword evidence="3" id="KW-0479">Metal-binding</keyword>
<keyword evidence="2" id="KW-0528">Neurotoxin</keyword>
<evidence type="ECO:0000256" key="4">
    <source>
        <dbReference type="ARBA" id="ARBA00022771"/>
    </source>
</evidence>
<dbReference type="SMART" id="SM00589">
    <property type="entry name" value="PRY"/>
    <property type="match status" value="1"/>
</dbReference>
<dbReference type="CDD" id="cd12888">
    <property type="entry name" value="SPRY_PRY_TRIM7_like"/>
    <property type="match status" value="1"/>
</dbReference>
<dbReference type="PROSITE" id="PS00518">
    <property type="entry name" value="ZF_RING_1"/>
    <property type="match status" value="1"/>
</dbReference>
<dbReference type="SMART" id="SM00336">
    <property type="entry name" value="BBOX"/>
    <property type="match status" value="1"/>
</dbReference>
<dbReference type="OMA" id="DEIPICW"/>
<dbReference type="PROSITE" id="PS50119">
    <property type="entry name" value="ZF_BBOX"/>
    <property type="match status" value="1"/>
</dbReference>
<dbReference type="Pfam" id="PF00622">
    <property type="entry name" value="SPRY"/>
    <property type="match status" value="1"/>
</dbReference>
<reference evidence="12" key="3">
    <citation type="submission" date="2025-09" db="UniProtKB">
        <authorList>
            <consortium name="Ensembl"/>
        </authorList>
    </citation>
    <scope>IDENTIFICATION</scope>
</reference>
<dbReference type="GeneTree" id="ENSGT01030000234669"/>
<name>A0A670I0S9_PODMU</name>
<evidence type="ECO:0000259" key="11">
    <source>
        <dbReference type="PROSITE" id="PS50188"/>
    </source>
</evidence>
<proteinExistence type="inferred from homology"/>
<feature type="domain" description="RING-type" evidence="9">
    <location>
        <begin position="17"/>
        <end position="59"/>
    </location>
</feature>
<sequence>YNSCCLPVKDLCDEATCSICLEYFKDPVTIPECGHNFCRGCLIQCWGESEAEASCPQCRRVVQQNNLIPNRQLANFVEITKRFSLQSGEEEQGKGRVCQKHQEPLKLFCKEEETPICVVCDRSKEHRHHEVIPLEEASQEYKVGNHSGSWWGKELCVFLGETERQKTVEKFRQLRQIMEKQEKCLLDEIEEMEKEIAMRWDEHLATLFGNISSLESIIEEMEEKRQKPASELLQVGWWQEQHKAGKGILQTFMSNVTLDPDTAHPSLILSKDRKNVALGGKKQKLPDNPERFNTFQSVLGHEGFTEGRHFWEVTVESGDWWDVGVARKSVRRKSCFSLSPEGGFWALGNWGGEYWTRTSLDSSPLSLSEKPRRIRVTLDYEGREVSFYDADSGAELYTFSGVLFYGETLLPLFCLFHNKTHLRIS</sequence>
<evidence type="ECO:0000259" key="10">
    <source>
        <dbReference type="PROSITE" id="PS50119"/>
    </source>
</evidence>
<keyword evidence="2" id="KW-0800">Toxin</keyword>
<dbReference type="PROSITE" id="PS50089">
    <property type="entry name" value="ZF_RING_2"/>
    <property type="match status" value="1"/>
</dbReference>
<dbReference type="InterPro" id="IPR043136">
    <property type="entry name" value="B30.2/SPRY_sf"/>
</dbReference>
<evidence type="ECO:0000313" key="13">
    <source>
        <dbReference type="Proteomes" id="UP000472272"/>
    </source>
</evidence>
<dbReference type="SUPFAM" id="SSF57845">
    <property type="entry name" value="B-box zinc-binding domain"/>
    <property type="match status" value="1"/>
</dbReference>
<dbReference type="InterPro" id="IPR001870">
    <property type="entry name" value="B30.2/SPRY"/>
</dbReference>
<dbReference type="InterPro" id="IPR001841">
    <property type="entry name" value="Znf_RING"/>
</dbReference>
<organism evidence="12 13">
    <name type="scientific">Podarcis muralis</name>
    <name type="common">Wall lizard</name>
    <name type="synonym">Lacerta muralis</name>
    <dbReference type="NCBI Taxonomy" id="64176"/>
    <lineage>
        <taxon>Eukaryota</taxon>
        <taxon>Metazoa</taxon>
        <taxon>Chordata</taxon>
        <taxon>Craniata</taxon>
        <taxon>Vertebrata</taxon>
        <taxon>Euteleostomi</taxon>
        <taxon>Lepidosauria</taxon>
        <taxon>Squamata</taxon>
        <taxon>Bifurcata</taxon>
        <taxon>Unidentata</taxon>
        <taxon>Episquamata</taxon>
        <taxon>Laterata</taxon>
        <taxon>Lacertibaenia</taxon>
        <taxon>Lacertidae</taxon>
        <taxon>Podarcis</taxon>
    </lineage>
</organism>
<dbReference type="Gene3D" id="3.30.40.10">
    <property type="entry name" value="Zinc/RING finger domain, C3HC4 (zinc finger)"/>
    <property type="match status" value="1"/>
</dbReference>
<evidence type="ECO:0000256" key="7">
    <source>
        <dbReference type="PROSITE-ProRule" id="PRU00024"/>
    </source>
</evidence>
<dbReference type="Gene3D" id="3.30.160.60">
    <property type="entry name" value="Classic Zinc Finger"/>
    <property type="match status" value="1"/>
</dbReference>
<evidence type="ECO:0000256" key="6">
    <source>
        <dbReference type="ARBA" id="ARBA00034460"/>
    </source>
</evidence>
<dbReference type="InterPro" id="IPR006574">
    <property type="entry name" value="PRY"/>
</dbReference>
<comment type="function">
    <text evidence="6">Neurotoxin that produces dose-dependent hypolocomotion and hyperalgesia in mice. May directly act on the central nervous system, as it is 6500-fold more potent when administered intracerebroventricularly than intraperitoneal.</text>
</comment>
<dbReference type="CDD" id="cd19762">
    <property type="entry name" value="Bbox2_TRIM7-like"/>
    <property type="match status" value="1"/>
</dbReference>
<comment type="similarity">
    <text evidence="1">Belongs to the ohanin/vespryn family.</text>
</comment>
<keyword evidence="4 7" id="KW-0863">Zinc-finger</keyword>
<evidence type="ECO:0008006" key="14">
    <source>
        <dbReference type="Google" id="ProtNLM"/>
    </source>
</evidence>
<dbReference type="AlphaFoldDB" id="A0A670I0S9"/>
<dbReference type="InterPro" id="IPR003877">
    <property type="entry name" value="SPRY_dom"/>
</dbReference>
<keyword evidence="5" id="KW-0862">Zinc</keyword>
<dbReference type="GO" id="GO:0008270">
    <property type="term" value="F:zinc ion binding"/>
    <property type="evidence" value="ECO:0007669"/>
    <property type="project" value="UniProtKB-KW"/>
</dbReference>
<evidence type="ECO:0000259" key="9">
    <source>
        <dbReference type="PROSITE" id="PS50089"/>
    </source>
</evidence>
<dbReference type="Pfam" id="PF15227">
    <property type="entry name" value="zf-C3HC4_4"/>
    <property type="match status" value="1"/>
</dbReference>
<dbReference type="Ensembl" id="ENSPMRT00000005885.1">
    <property type="protein sequence ID" value="ENSPMRP00000005528.1"/>
    <property type="gene ID" value="ENSPMRG00000003768.1"/>
</dbReference>
<evidence type="ECO:0000256" key="1">
    <source>
        <dbReference type="ARBA" id="ARBA00009651"/>
    </source>
</evidence>
<dbReference type="InterPro" id="IPR050143">
    <property type="entry name" value="TRIM/RBCC"/>
</dbReference>
<reference evidence="12" key="2">
    <citation type="submission" date="2025-08" db="UniProtKB">
        <authorList>
            <consortium name="Ensembl"/>
        </authorList>
    </citation>
    <scope>IDENTIFICATION</scope>
</reference>
<dbReference type="SUPFAM" id="SSF49899">
    <property type="entry name" value="Concanavalin A-like lectins/glucanases"/>
    <property type="match status" value="1"/>
</dbReference>
<dbReference type="PROSITE" id="PS50188">
    <property type="entry name" value="B302_SPRY"/>
    <property type="match status" value="1"/>
</dbReference>
<evidence type="ECO:0000256" key="8">
    <source>
        <dbReference type="SAM" id="Coils"/>
    </source>
</evidence>
<feature type="domain" description="B30.2/SPRY" evidence="11">
    <location>
        <begin position="236"/>
        <end position="425"/>
    </location>
</feature>
<dbReference type="PANTHER" id="PTHR24103">
    <property type="entry name" value="E3 UBIQUITIN-PROTEIN LIGASE TRIM"/>
    <property type="match status" value="1"/>
</dbReference>
<dbReference type="SUPFAM" id="SSF57850">
    <property type="entry name" value="RING/U-box"/>
    <property type="match status" value="1"/>
</dbReference>